<evidence type="ECO:0000259" key="4">
    <source>
        <dbReference type="SMART" id="SM00922"/>
    </source>
</evidence>
<dbReference type="InterPro" id="IPR036849">
    <property type="entry name" value="Enolase-like_C_sf"/>
</dbReference>
<evidence type="ECO:0000256" key="3">
    <source>
        <dbReference type="ARBA" id="ARBA00023235"/>
    </source>
</evidence>
<dbReference type="EMBL" id="CP048877">
    <property type="protein sequence ID" value="QIJ71476.1"/>
    <property type="molecule type" value="Genomic_DNA"/>
</dbReference>
<dbReference type="Gene3D" id="3.30.390.10">
    <property type="entry name" value="Enolase-like, N-terminal domain"/>
    <property type="match status" value="1"/>
</dbReference>
<reference evidence="5 6" key="1">
    <citation type="submission" date="2020-02" db="EMBL/GenBank/DDBJ databases">
        <title>Genome analysis of Thermosulfuriphilus ammonigenes ST65T, an anaerobic thermophilic chemolithoautotrophic bacterium isolated from a deep-sea hydrothermal vent.</title>
        <authorList>
            <person name="Slobodkina G."/>
            <person name="Allioux M."/>
            <person name="Merkel A."/>
            <person name="Alain K."/>
            <person name="Jebbar M."/>
            <person name="Slobodkin A."/>
        </authorList>
    </citation>
    <scope>NUCLEOTIDE SEQUENCE [LARGE SCALE GENOMIC DNA]</scope>
    <source>
        <strain evidence="5 6">ST65</strain>
    </source>
</reference>
<protein>
    <recommendedName>
        <fullName evidence="4">Mandelate racemase/muconate lactonizing enzyme C-terminal domain-containing protein</fullName>
    </recommendedName>
</protein>
<evidence type="ECO:0000313" key="6">
    <source>
        <dbReference type="Proteomes" id="UP000502179"/>
    </source>
</evidence>
<evidence type="ECO:0000256" key="2">
    <source>
        <dbReference type="ARBA" id="ARBA00022723"/>
    </source>
</evidence>
<dbReference type="SMART" id="SM00922">
    <property type="entry name" value="MR_MLE"/>
    <property type="match status" value="1"/>
</dbReference>
<dbReference type="PANTHER" id="PTHR48073:SF2">
    <property type="entry name" value="O-SUCCINYLBENZOATE SYNTHASE"/>
    <property type="match status" value="1"/>
</dbReference>
<keyword evidence="2" id="KW-0479">Metal-binding</keyword>
<dbReference type="AlphaFoldDB" id="A0A6G7PV90"/>
<comment type="similarity">
    <text evidence="1">Belongs to the mandelate racemase/muconate lactonizing enzyme family.</text>
</comment>
<dbReference type="Pfam" id="PF13378">
    <property type="entry name" value="MR_MLE_C"/>
    <property type="match status" value="1"/>
</dbReference>
<name>A0A6G7PV90_9BACT</name>
<dbReference type="InterPro" id="IPR013341">
    <property type="entry name" value="Mandelate_racemase_N_dom"/>
</dbReference>
<organism evidence="5 6">
    <name type="scientific">Thermosulfuriphilus ammonigenes</name>
    <dbReference type="NCBI Taxonomy" id="1936021"/>
    <lineage>
        <taxon>Bacteria</taxon>
        <taxon>Pseudomonadati</taxon>
        <taxon>Thermodesulfobacteriota</taxon>
        <taxon>Thermodesulfobacteria</taxon>
        <taxon>Thermodesulfobacteriales</taxon>
        <taxon>Thermodesulfobacteriaceae</taxon>
        <taxon>Thermosulfuriphilus</taxon>
    </lineage>
</organism>
<gene>
    <name evidence="5" type="ORF">G4V39_03930</name>
</gene>
<dbReference type="KEGG" id="tav:G4V39_03930"/>
<dbReference type="Proteomes" id="UP000502179">
    <property type="component" value="Chromosome"/>
</dbReference>
<dbReference type="GO" id="GO:0016854">
    <property type="term" value="F:racemase and epimerase activity"/>
    <property type="evidence" value="ECO:0007669"/>
    <property type="project" value="UniProtKB-ARBA"/>
</dbReference>
<keyword evidence="3" id="KW-0413">Isomerase</keyword>
<feature type="domain" description="Mandelate racemase/muconate lactonizing enzyme C-terminal" evidence="4">
    <location>
        <begin position="142"/>
        <end position="234"/>
    </location>
</feature>
<dbReference type="Pfam" id="PF02746">
    <property type="entry name" value="MR_MLE_N"/>
    <property type="match status" value="1"/>
</dbReference>
<keyword evidence="6" id="KW-1185">Reference proteome</keyword>
<dbReference type="SFLD" id="SFLDG00180">
    <property type="entry name" value="muconate_cycloisomerase"/>
    <property type="match status" value="1"/>
</dbReference>
<dbReference type="GO" id="GO:0046872">
    <property type="term" value="F:metal ion binding"/>
    <property type="evidence" value="ECO:0007669"/>
    <property type="project" value="UniProtKB-KW"/>
</dbReference>
<dbReference type="GO" id="GO:0006518">
    <property type="term" value="P:peptide metabolic process"/>
    <property type="evidence" value="ECO:0007669"/>
    <property type="project" value="UniProtKB-ARBA"/>
</dbReference>
<dbReference type="Gene3D" id="3.20.20.120">
    <property type="entry name" value="Enolase-like C-terminal domain"/>
    <property type="match status" value="1"/>
</dbReference>
<dbReference type="SFLD" id="SFLDS00001">
    <property type="entry name" value="Enolase"/>
    <property type="match status" value="1"/>
</dbReference>
<dbReference type="PANTHER" id="PTHR48073">
    <property type="entry name" value="O-SUCCINYLBENZOATE SYNTHASE-RELATED"/>
    <property type="match status" value="1"/>
</dbReference>
<dbReference type="InterPro" id="IPR029017">
    <property type="entry name" value="Enolase-like_N"/>
</dbReference>
<dbReference type="InterPro" id="IPR029065">
    <property type="entry name" value="Enolase_C-like"/>
</dbReference>
<sequence>MKTMRLRLYRLRLPFKLSVDHSLARRKMTEGLIVLWEKEGLIGLGEGCPREYVTGEAPLQAYRVAQRLARLIIQEGISSPSGLDQAVRSLGLEAFPSVICAFELALLDLMGQARNLPLWGLFSPEPRNLKFVYSLVLPFTTPQTFTFFVEAAQKWQLRDIKVKVAPGSEEVVRRIRQELPSCRLRLDANGSFEGSEAVEFLRRLQAEKIVAFEQPCPREDLKGLHEVASSRLAPVIADESLVDLNDALRLIDHKACQIFNLRLSKCAGLRRTLALWALARSAGLRVQIGCHVGETGILSMAGRHLASLIDEVVFLEGSYSPWLLEEDLVTETVAFGLGGKASPPSRPGLGLTLREEVLSTFGEKLGVFSKKRSVGPP</sequence>
<dbReference type="SUPFAM" id="SSF51604">
    <property type="entry name" value="Enolase C-terminal domain-like"/>
    <property type="match status" value="1"/>
</dbReference>
<proteinExistence type="inferred from homology"/>
<evidence type="ECO:0000313" key="5">
    <source>
        <dbReference type="EMBL" id="QIJ71476.1"/>
    </source>
</evidence>
<evidence type="ECO:0000256" key="1">
    <source>
        <dbReference type="ARBA" id="ARBA00008031"/>
    </source>
</evidence>
<dbReference type="SUPFAM" id="SSF54826">
    <property type="entry name" value="Enolase N-terminal domain-like"/>
    <property type="match status" value="1"/>
</dbReference>
<accession>A0A6G7PV90</accession>
<dbReference type="InterPro" id="IPR013342">
    <property type="entry name" value="Mandelate_racemase_C"/>
</dbReference>